<organism evidence="10 11">
    <name type="scientific">Nyssa sinensis</name>
    <dbReference type="NCBI Taxonomy" id="561372"/>
    <lineage>
        <taxon>Eukaryota</taxon>
        <taxon>Viridiplantae</taxon>
        <taxon>Streptophyta</taxon>
        <taxon>Embryophyta</taxon>
        <taxon>Tracheophyta</taxon>
        <taxon>Spermatophyta</taxon>
        <taxon>Magnoliopsida</taxon>
        <taxon>eudicotyledons</taxon>
        <taxon>Gunneridae</taxon>
        <taxon>Pentapetalae</taxon>
        <taxon>asterids</taxon>
        <taxon>Cornales</taxon>
        <taxon>Nyssaceae</taxon>
        <taxon>Nyssa</taxon>
    </lineage>
</organism>
<evidence type="ECO:0000259" key="9">
    <source>
        <dbReference type="PROSITE" id="PS50071"/>
    </source>
</evidence>
<dbReference type="InterPro" id="IPR008422">
    <property type="entry name" value="KN_HD"/>
</dbReference>
<dbReference type="InterPro" id="IPR006563">
    <property type="entry name" value="POX_dom"/>
</dbReference>
<dbReference type="InterPro" id="IPR009057">
    <property type="entry name" value="Homeodomain-like_sf"/>
</dbReference>
<evidence type="ECO:0000256" key="4">
    <source>
        <dbReference type="ARBA" id="ARBA00023125"/>
    </source>
</evidence>
<feature type="domain" description="Homeobox" evidence="9">
    <location>
        <begin position="465"/>
        <end position="528"/>
    </location>
</feature>
<evidence type="ECO:0000256" key="1">
    <source>
        <dbReference type="ARBA" id="ARBA00004123"/>
    </source>
</evidence>
<reference evidence="10 11" key="1">
    <citation type="submission" date="2019-09" db="EMBL/GenBank/DDBJ databases">
        <title>A chromosome-level genome assembly of the Chinese tupelo Nyssa sinensis.</title>
        <authorList>
            <person name="Yang X."/>
            <person name="Kang M."/>
            <person name="Yang Y."/>
            <person name="Xiong H."/>
            <person name="Wang M."/>
            <person name="Zhang Z."/>
            <person name="Wang Z."/>
            <person name="Wu H."/>
            <person name="Ma T."/>
            <person name="Liu J."/>
            <person name="Xi Z."/>
        </authorList>
    </citation>
    <scope>NUCLEOTIDE SEQUENCE [LARGE SCALE GENOMIC DNA]</scope>
    <source>
        <strain evidence="10">J267</strain>
        <tissue evidence="10">Leaf</tissue>
    </source>
</reference>
<dbReference type="InterPro" id="IPR050224">
    <property type="entry name" value="TALE_homeobox"/>
</dbReference>
<evidence type="ECO:0000256" key="3">
    <source>
        <dbReference type="ARBA" id="ARBA00023015"/>
    </source>
</evidence>
<evidence type="ECO:0000256" key="5">
    <source>
        <dbReference type="ARBA" id="ARBA00023155"/>
    </source>
</evidence>
<feature type="DNA-binding region" description="Homeobox" evidence="8">
    <location>
        <begin position="467"/>
        <end position="529"/>
    </location>
</feature>
<evidence type="ECO:0000256" key="2">
    <source>
        <dbReference type="ARBA" id="ARBA00006454"/>
    </source>
</evidence>
<keyword evidence="7 8" id="KW-0539">Nucleus</keyword>
<dbReference type="GO" id="GO:0006355">
    <property type="term" value="P:regulation of DNA-templated transcription"/>
    <property type="evidence" value="ECO:0007669"/>
    <property type="project" value="InterPro"/>
</dbReference>
<gene>
    <name evidence="10" type="ORF">F0562_002050</name>
</gene>
<comment type="similarity">
    <text evidence="2">Belongs to the TALE/BELL homeobox family.</text>
</comment>
<evidence type="ECO:0000256" key="8">
    <source>
        <dbReference type="PROSITE-ProRule" id="PRU00108"/>
    </source>
</evidence>
<evidence type="ECO:0000256" key="7">
    <source>
        <dbReference type="ARBA" id="ARBA00023242"/>
    </source>
</evidence>
<keyword evidence="11" id="KW-1185">Reference proteome</keyword>
<sequence length="557" mass="61581">MFVGDGLSGSLKVNDISASTLYMKPSYNGYQDVQSSLTNPSSEISSQNSQQKHYEEVHFNSPPLYQNTLQEVVTSATTGLEMDSLVQHNIRDTGRGSWGDGGNELILLPSYGNESNALRLNNAFARINRPVEGCHQWNGELGILPNKSDGDLRTVMSDTNTQGLALSLSSVPPSKAHVVQFGERGDSEHLHSRAGVLNDLLDSKTLKSDYLFSNSEPSIASKILGNTRQDMVGTSNFAHRNTGPLGPFTGYATILKNSRFLKPAHQLLDELCSVTGPKNMKTCEVPDKISEEVRVSANAVNAADFGAKGGDWGVSSSTFYSSNEVSAGEAGLGSHSSESYHPEYQQKKATLLYMQEEVCRRYKQYHQQMQMVVSSFESVAGLRAATPYISLALKTVSRHFRCLKNAISDQIRHTRKALGEDLSSPTTGTSCSKGDTSTSKLKFIDHSSQKLKSGGDNLGFFEPQQHVWRPQRGLPERSVAILRAWLFDHFLHPYPTDTDKHMLAGQTGLSRNQVSNWFINARVRVWKPMVEEIHMLETKGLAETNSNQGQKQWKIHH</sequence>
<dbReference type="Gene3D" id="1.10.10.60">
    <property type="entry name" value="Homeodomain-like"/>
    <property type="match status" value="1"/>
</dbReference>
<dbReference type="GO" id="GO:0003677">
    <property type="term" value="F:DNA binding"/>
    <property type="evidence" value="ECO:0007669"/>
    <property type="project" value="UniProtKB-UniRule"/>
</dbReference>
<name>A0A5J5C5Y2_9ASTE</name>
<dbReference type="EMBL" id="CM018031">
    <property type="protein sequence ID" value="KAA8550366.1"/>
    <property type="molecule type" value="Genomic_DNA"/>
</dbReference>
<dbReference type="Pfam" id="PF05920">
    <property type="entry name" value="Homeobox_KN"/>
    <property type="match status" value="1"/>
</dbReference>
<dbReference type="InterPro" id="IPR001356">
    <property type="entry name" value="HD"/>
</dbReference>
<keyword evidence="4 8" id="KW-0238">DNA-binding</keyword>
<dbReference type="SMART" id="SM00574">
    <property type="entry name" value="POX"/>
    <property type="match status" value="1"/>
</dbReference>
<dbReference type="GO" id="GO:0005634">
    <property type="term" value="C:nucleus"/>
    <property type="evidence" value="ECO:0007669"/>
    <property type="project" value="UniProtKB-SubCell"/>
</dbReference>
<protein>
    <recommendedName>
        <fullName evidence="9">Homeobox domain-containing protein</fullName>
    </recommendedName>
</protein>
<dbReference type="OrthoDB" id="10056939at2759"/>
<accession>A0A5J5C5Y2</accession>
<dbReference type="PROSITE" id="PS50071">
    <property type="entry name" value="HOMEOBOX_2"/>
    <property type="match status" value="1"/>
</dbReference>
<dbReference type="SUPFAM" id="SSF46689">
    <property type="entry name" value="Homeodomain-like"/>
    <property type="match status" value="1"/>
</dbReference>
<dbReference type="Proteomes" id="UP000325577">
    <property type="component" value="Linkage Group LG0"/>
</dbReference>
<keyword evidence="6" id="KW-0804">Transcription</keyword>
<keyword evidence="5 8" id="KW-0371">Homeobox</keyword>
<dbReference type="CDD" id="cd00086">
    <property type="entry name" value="homeodomain"/>
    <property type="match status" value="1"/>
</dbReference>
<dbReference type="AlphaFoldDB" id="A0A5J5C5Y2"/>
<comment type="subcellular location">
    <subcellularLocation>
        <location evidence="1 8">Nucleus</location>
    </subcellularLocation>
</comment>
<dbReference type="SMART" id="SM00389">
    <property type="entry name" value="HOX"/>
    <property type="match status" value="1"/>
</dbReference>
<dbReference type="FunFam" id="1.10.10.60:FF:000117">
    <property type="entry name" value="BEL1-like homeodomain protein 9"/>
    <property type="match status" value="1"/>
</dbReference>
<dbReference type="PANTHER" id="PTHR11850">
    <property type="entry name" value="HOMEOBOX PROTEIN TRANSCRIPTION FACTORS"/>
    <property type="match status" value="1"/>
</dbReference>
<evidence type="ECO:0000313" key="11">
    <source>
        <dbReference type="Proteomes" id="UP000325577"/>
    </source>
</evidence>
<proteinExistence type="inferred from homology"/>
<evidence type="ECO:0000313" key="10">
    <source>
        <dbReference type="EMBL" id="KAA8550366.1"/>
    </source>
</evidence>
<evidence type="ECO:0000256" key="6">
    <source>
        <dbReference type="ARBA" id="ARBA00023163"/>
    </source>
</evidence>
<dbReference type="Pfam" id="PF07526">
    <property type="entry name" value="POX"/>
    <property type="match status" value="1"/>
</dbReference>
<keyword evidence="3" id="KW-0805">Transcription regulation</keyword>